<dbReference type="AlphaFoldDB" id="A0A6A4GWJ4"/>
<dbReference type="EMBL" id="ML769685">
    <property type="protein sequence ID" value="KAE9389710.1"/>
    <property type="molecule type" value="Genomic_DNA"/>
</dbReference>
<dbReference type="OrthoDB" id="2879253at2759"/>
<evidence type="ECO:0000313" key="1">
    <source>
        <dbReference type="EMBL" id="KAE9389710.1"/>
    </source>
</evidence>
<evidence type="ECO:0008006" key="3">
    <source>
        <dbReference type="Google" id="ProtNLM"/>
    </source>
</evidence>
<evidence type="ECO:0000313" key="2">
    <source>
        <dbReference type="Proteomes" id="UP000799118"/>
    </source>
</evidence>
<organism evidence="1 2">
    <name type="scientific">Gymnopus androsaceus JB14</name>
    <dbReference type="NCBI Taxonomy" id="1447944"/>
    <lineage>
        <taxon>Eukaryota</taxon>
        <taxon>Fungi</taxon>
        <taxon>Dikarya</taxon>
        <taxon>Basidiomycota</taxon>
        <taxon>Agaricomycotina</taxon>
        <taxon>Agaricomycetes</taxon>
        <taxon>Agaricomycetidae</taxon>
        <taxon>Agaricales</taxon>
        <taxon>Marasmiineae</taxon>
        <taxon>Omphalotaceae</taxon>
        <taxon>Gymnopus</taxon>
    </lineage>
</organism>
<protein>
    <recommendedName>
        <fullName evidence="3">Ricin B lectin domain-containing protein</fullName>
    </recommendedName>
</protein>
<reference evidence="1" key="1">
    <citation type="journal article" date="2019" name="Environ. Microbiol.">
        <title>Fungal ecological strategies reflected in gene transcription - a case study of two litter decomposers.</title>
        <authorList>
            <person name="Barbi F."/>
            <person name="Kohler A."/>
            <person name="Barry K."/>
            <person name="Baskaran P."/>
            <person name="Daum C."/>
            <person name="Fauchery L."/>
            <person name="Ihrmark K."/>
            <person name="Kuo A."/>
            <person name="LaButti K."/>
            <person name="Lipzen A."/>
            <person name="Morin E."/>
            <person name="Grigoriev I.V."/>
            <person name="Henrissat B."/>
            <person name="Lindahl B."/>
            <person name="Martin F."/>
        </authorList>
    </citation>
    <scope>NUCLEOTIDE SEQUENCE</scope>
    <source>
        <strain evidence="1">JB14</strain>
    </source>
</reference>
<gene>
    <name evidence="1" type="ORF">BT96DRAFT_926388</name>
</gene>
<accession>A0A6A4GWJ4</accession>
<feature type="non-terminal residue" evidence="1">
    <location>
        <position position="166"/>
    </location>
</feature>
<sequence length="166" mass="17830">MVNYIQNITSLAGATSTLVRLVAFTGNLLNLNFDVGMNTNAIIGFPNTAGAPNQNWFLVPQSANASQFTIQSAAFPSFFVSYATAAVGDAIEKHSQVVASDSYATVFEMELVGSGPKVNLIDVASGYVLTSWDNADPVTWNDPTTPLTMENFNMPKSEMQSFTIES</sequence>
<dbReference type="Gene3D" id="2.80.10.50">
    <property type="match status" value="1"/>
</dbReference>
<dbReference type="Proteomes" id="UP000799118">
    <property type="component" value="Unassembled WGS sequence"/>
</dbReference>
<keyword evidence="2" id="KW-1185">Reference proteome</keyword>
<proteinExistence type="predicted"/>
<name>A0A6A4GWJ4_9AGAR</name>